<dbReference type="SUPFAM" id="SSF52540">
    <property type="entry name" value="P-loop containing nucleoside triphosphate hydrolases"/>
    <property type="match status" value="1"/>
</dbReference>
<dbReference type="NCBIfam" id="TIGR00017">
    <property type="entry name" value="cmk"/>
    <property type="match status" value="1"/>
</dbReference>
<feature type="binding site" evidence="8">
    <location>
        <begin position="7"/>
        <end position="15"/>
    </location>
    <ligand>
        <name>ATP</name>
        <dbReference type="ChEBI" id="CHEBI:30616"/>
    </ligand>
</feature>
<gene>
    <name evidence="8" type="primary">cmk</name>
    <name evidence="10" type="ORF">VC03_04450</name>
</gene>
<dbReference type="OrthoDB" id="9807434at2"/>
<dbReference type="InterPro" id="IPR027417">
    <property type="entry name" value="P-loop_NTPase"/>
</dbReference>
<comment type="similarity">
    <text evidence="1 8">Belongs to the cytidylate kinase family. Type 1 subfamily.</text>
</comment>
<dbReference type="PANTHER" id="PTHR21299">
    <property type="entry name" value="CYTIDYLATE KINASE/PANTOATE-BETA-ALANINE LIGASE"/>
    <property type="match status" value="1"/>
</dbReference>
<name>A0A0E3UUX0_9FUSO</name>
<dbReference type="EC" id="2.7.4.25" evidence="8"/>
<dbReference type="InterPro" id="IPR011994">
    <property type="entry name" value="Cytidylate_kinase_dom"/>
</dbReference>
<evidence type="ECO:0000256" key="5">
    <source>
        <dbReference type="ARBA" id="ARBA00022840"/>
    </source>
</evidence>
<dbReference type="HOGENOM" id="CLU_079959_0_2_0"/>
<dbReference type="PATRIC" id="fig|1069640.6.peg.879"/>
<dbReference type="GO" id="GO:0036430">
    <property type="term" value="F:CMP kinase activity"/>
    <property type="evidence" value="ECO:0007669"/>
    <property type="project" value="RHEA"/>
</dbReference>
<dbReference type="GO" id="GO:0015949">
    <property type="term" value="P:nucleobase-containing small molecule interconversion"/>
    <property type="evidence" value="ECO:0007669"/>
    <property type="project" value="TreeGrafter"/>
</dbReference>
<evidence type="ECO:0000313" key="11">
    <source>
        <dbReference type="Proteomes" id="UP000033103"/>
    </source>
</evidence>
<dbReference type="Gene3D" id="3.40.50.300">
    <property type="entry name" value="P-loop containing nucleotide triphosphate hydrolases"/>
    <property type="match status" value="1"/>
</dbReference>
<dbReference type="KEGG" id="sns:VC03_04450"/>
<dbReference type="HAMAP" id="MF_00238">
    <property type="entry name" value="Cytidyl_kinase_type1"/>
    <property type="match status" value="1"/>
</dbReference>
<dbReference type="GO" id="GO:0005524">
    <property type="term" value="F:ATP binding"/>
    <property type="evidence" value="ECO:0007669"/>
    <property type="project" value="UniProtKB-UniRule"/>
</dbReference>
<keyword evidence="8" id="KW-0963">Cytoplasm</keyword>
<proteinExistence type="inferred from homology"/>
<dbReference type="Proteomes" id="UP000033103">
    <property type="component" value="Chromosome"/>
</dbReference>
<dbReference type="STRING" id="187101.VC03_04450"/>
<dbReference type="GO" id="GO:0036431">
    <property type="term" value="F:dCMP kinase activity"/>
    <property type="evidence" value="ECO:0007669"/>
    <property type="project" value="InterPro"/>
</dbReference>
<dbReference type="GO" id="GO:0006220">
    <property type="term" value="P:pyrimidine nucleotide metabolic process"/>
    <property type="evidence" value="ECO:0007669"/>
    <property type="project" value="UniProtKB-UniRule"/>
</dbReference>
<dbReference type="EMBL" id="CP011280">
    <property type="protein sequence ID" value="AKC95743.1"/>
    <property type="molecule type" value="Genomic_DNA"/>
</dbReference>
<keyword evidence="3 8" id="KW-0547">Nucleotide-binding</keyword>
<evidence type="ECO:0000256" key="4">
    <source>
        <dbReference type="ARBA" id="ARBA00022777"/>
    </source>
</evidence>
<keyword evidence="2 8" id="KW-0808">Transferase</keyword>
<protein>
    <recommendedName>
        <fullName evidence="8">Cytidylate kinase</fullName>
        <shortName evidence="8">CK</shortName>
        <ecNumber evidence="8">2.7.4.25</ecNumber>
    </recommendedName>
    <alternativeName>
        <fullName evidence="8">Cytidine monophosphate kinase</fullName>
        <shortName evidence="8">CMP kinase</shortName>
    </alternativeName>
</protein>
<reference evidence="10 11" key="1">
    <citation type="journal article" date="2012" name="BMC Genomics">
        <title>Genomic sequence analysis and characterization of Sneathia amnii sp. nov.</title>
        <authorList>
            <consortium name="Vaginal Microbiome Consortium (additional members)"/>
            <person name="Harwich M.D.Jr."/>
            <person name="Serrano M.G."/>
            <person name="Fettweis J.M."/>
            <person name="Alves J.M."/>
            <person name="Reimers M.A."/>
            <person name="Buck G.A."/>
            <person name="Jefferson K.K."/>
        </authorList>
    </citation>
    <scope>NUCLEOTIDE SEQUENCE [LARGE SCALE GENOMIC DNA]</scope>
    <source>
        <strain evidence="10 11">SN35</strain>
    </source>
</reference>
<evidence type="ECO:0000256" key="7">
    <source>
        <dbReference type="ARBA" id="ARBA00048478"/>
    </source>
</evidence>
<evidence type="ECO:0000256" key="6">
    <source>
        <dbReference type="ARBA" id="ARBA00047615"/>
    </source>
</evidence>
<dbReference type="AlphaFoldDB" id="A0A0E3UUX0"/>
<accession>A0A0E3UUX0</accession>
<feature type="domain" description="Cytidylate kinase" evidence="9">
    <location>
        <begin position="3"/>
        <end position="203"/>
    </location>
</feature>
<dbReference type="GO" id="GO:0005829">
    <property type="term" value="C:cytosol"/>
    <property type="evidence" value="ECO:0007669"/>
    <property type="project" value="TreeGrafter"/>
</dbReference>
<comment type="catalytic activity">
    <reaction evidence="7 8">
        <text>CMP + ATP = CDP + ADP</text>
        <dbReference type="Rhea" id="RHEA:11600"/>
        <dbReference type="ChEBI" id="CHEBI:30616"/>
        <dbReference type="ChEBI" id="CHEBI:58069"/>
        <dbReference type="ChEBI" id="CHEBI:60377"/>
        <dbReference type="ChEBI" id="CHEBI:456216"/>
        <dbReference type="EC" id="2.7.4.25"/>
    </reaction>
</comment>
<evidence type="ECO:0000259" key="9">
    <source>
        <dbReference type="Pfam" id="PF02224"/>
    </source>
</evidence>
<keyword evidence="5 8" id="KW-0067">ATP-binding</keyword>
<dbReference type="InterPro" id="IPR003136">
    <property type="entry name" value="Cytidylate_kin"/>
</dbReference>
<comment type="catalytic activity">
    <reaction evidence="6 8">
        <text>dCMP + ATP = dCDP + ADP</text>
        <dbReference type="Rhea" id="RHEA:25094"/>
        <dbReference type="ChEBI" id="CHEBI:30616"/>
        <dbReference type="ChEBI" id="CHEBI:57566"/>
        <dbReference type="ChEBI" id="CHEBI:58593"/>
        <dbReference type="ChEBI" id="CHEBI:456216"/>
        <dbReference type="EC" id="2.7.4.25"/>
    </reaction>
</comment>
<sequence>MIIAVDGPSGSGKSSISKEIAKKLNIQYLDTGAMYRLLALYLEENSLEFSKEVLKDFNIKQSGETFYLNGVDVSKKIRTNDISKKASDISKIKEVREYMVDLQRKISKSHSVILDGRDISTVVFPNADFKIFLTASVEVRAKRRFLQDKTLSYDKILEDIQKRDYQDMNRKNSPLRIAKGATVIDTSQMTKEQVIQKIISLVKGGQNAL</sequence>
<evidence type="ECO:0000256" key="8">
    <source>
        <dbReference type="HAMAP-Rule" id="MF_00238"/>
    </source>
</evidence>
<organism evidence="10 11">
    <name type="scientific">Sneathia vaginalis</name>
    <dbReference type="NCBI Taxonomy" id="187101"/>
    <lineage>
        <taxon>Bacteria</taxon>
        <taxon>Fusobacteriati</taxon>
        <taxon>Fusobacteriota</taxon>
        <taxon>Fusobacteriia</taxon>
        <taxon>Fusobacteriales</taxon>
        <taxon>Leptotrichiaceae</taxon>
        <taxon>Sneathia</taxon>
    </lineage>
</organism>
<keyword evidence="11" id="KW-1185">Reference proteome</keyword>
<dbReference type="Pfam" id="PF02224">
    <property type="entry name" value="Cytidylate_kin"/>
    <property type="match status" value="1"/>
</dbReference>
<comment type="subcellular location">
    <subcellularLocation>
        <location evidence="8">Cytoplasm</location>
    </subcellularLocation>
</comment>
<evidence type="ECO:0000256" key="2">
    <source>
        <dbReference type="ARBA" id="ARBA00022679"/>
    </source>
</evidence>
<dbReference type="CDD" id="cd02020">
    <property type="entry name" value="CMPK"/>
    <property type="match status" value="1"/>
</dbReference>
<dbReference type="PANTHER" id="PTHR21299:SF2">
    <property type="entry name" value="CYTIDYLATE KINASE"/>
    <property type="match status" value="1"/>
</dbReference>
<evidence type="ECO:0000256" key="1">
    <source>
        <dbReference type="ARBA" id="ARBA00009427"/>
    </source>
</evidence>
<keyword evidence="4 8" id="KW-0418">Kinase</keyword>
<evidence type="ECO:0000313" key="10">
    <source>
        <dbReference type="EMBL" id="AKC95743.1"/>
    </source>
</evidence>
<dbReference type="RefSeq" id="WP_046328848.1">
    <property type="nucleotide sequence ID" value="NZ_CP011280.1"/>
</dbReference>
<evidence type="ECO:0000256" key="3">
    <source>
        <dbReference type="ARBA" id="ARBA00022741"/>
    </source>
</evidence>